<gene>
    <name evidence="3" type="ORF">BDY21DRAFT_340238</name>
</gene>
<dbReference type="Proteomes" id="UP000799766">
    <property type="component" value="Unassembled WGS sequence"/>
</dbReference>
<accession>A0A6A6P5H4</accession>
<name>A0A6A6P5H4_9PEZI</name>
<evidence type="ECO:0000313" key="3">
    <source>
        <dbReference type="EMBL" id="KAF2459250.1"/>
    </source>
</evidence>
<dbReference type="OrthoDB" id="5420247at2759"/>
<feature type="transmembrane region" description="Helical" evidence="2">
    <location>
        <begin position="185"/>
        <end position="203"/>
    </location>
</feature>
<feature type="region of interest" description="Disordered" evidence="1">
    <location>
        <begin position="274"/>
        <end position="367"/>
    </location>
</feature>
<evidence type="ECO:0000256" key="2">
    <source>
        <dbReference type="SAM" id="Phobius"/>
    </source>
</evidence>
<dbReference type="AlphaFoldDB" id="A0A6A6P5H4"/>
<keyword evidence="2" id="KW-1133">Transmembrane helix</keyword>
<reference evidence="3" key="1">
    <citation type="journal article" date="2020" name="Stud. Mycol.">
        <title>101 Dothideomycetes genomes: a test case for predicting lifestyles and emergence of pathogens.</title>
        <authorList>
            <person name="Haridas S."/>
            <person name="Albert R."/>
            <person name="Binder M."/>
            <person name="Bloem J."/>
            <person name="Labutti K."/>
            <person name="Salamov A."/>
            <person name="Andreopoulos B."/>
            <person name="Baker S."/>
            <person name="Barry K."/>
            <person name="Bills G."/>
            <person name="Bluhm B."/>
            <person name="Cannon C."/>
            <person name="Castanera R."/>
            <person name="Culley D."/>
            <person name="Daum C."/>
            <person name="Ezra D."/>
            <person name="Gonzalez J."/>
            <person name="Henrissat B."/>
            <person name="Kuo A."/>
            <person name="Liang C."/>
            <person name="Lipzen A."/>
            <person name="Lutzoni F."/>
            <person name="Magnuson J."/>
            <person name="Mondo S."/>
            <person name="Nolan M."/>
            <person name="Ohm R."/>
            <person name="Pangilinan J."/>
            <person name="Park H.-J."/>
            <person name="Ramirez L."/>
            <person name="Alfaro M."/>
            <person name="Sun H."/>
            <person name="Tritt A."/>
            <person name="Yoshinaga Y."/>
            <person name="Zwiers L.-H."/>
            <person name="Turgeon B."/>
            <person name="Goodwin S."/>
            <person name="Spatafora J."/>
            <person name="Crous P."/>
            <person name="Grigoriev I."/>
        </authorList>
    </citation>
    <scope>NUCLEOTIDE SEQUENCE</scope>
    <source>
        <strain evidence="3">ATCC 16933</strain>
    </source>
</reference>
<evidence type="ECO:0000313" key="4">
    <source>
        <dbReference type="Proteomes" id="UP000799766"/>
    </source>
</evidence>
<dbReference type="PANTHER" id="PTHR42029:SF3">
    <property type="entry name" value="AN04G07800"/>
    <property type="match status" value="1"/>
</dbReference>
<organism evidence="3 4">
    <name type="scientific">Lineolata rhizophorae</name>
    <dbReference type="NCBI Taxonomy" id="578093"/>
    <lineage>
        <taxon>Eukaryota</taxon>
        <taxon>Fungi</taxon>
        <taxon>Dikarya</taxon>
        <taxon>Ascomycota</taxon>
        <taxon>Pezizomycotina</taxon>
        <taxon>Dothideomycetes</taxon>
        <taxon>Dothideomycetes incertae sedis</taxon>
        <taxon>Lineolatales</taxon>
        <taxon>Lineolataceae</taxon>
        <taxon>Lineolata</taxon>
    </lineage>
</organism>
<sequence length="395" mass="45327">MESPSVLKREVSKPTDPDGLVLEGWAQGFMVGSLIIMSSITLANMRKGVLLHKLILLELLLGIWHGFWILLHNPMYAWWLSVSAIFLNASWSLHNVIAWMKIKPFLRRPISLLFIWSVILVQPYWVLEIYANFAYFHNVNTIFLRTRPWEALCRDPWWIATTVLLFYNIKTRYELSLSEIIRLSPRFGVMLGAMIISIIFIVLDVCSVTNTFDASGLPVGINPFWKISFVFKCLTDSAILDDFKTALDRLRAYKVSRLGSFAIDSSDQRMRDDGELEAQWSSVANPRHEDRLPSPDSVYFPHKWRETNTRKSHFEKIPQGKKRYLANGNSRDRDEVGPSSVDPKHRRQPSPPRTFDPNDSTLELHDVGNLAGGDYARAMREVSLDSDNPPGHKRA</sequence>
<keyword evidence="4" id="KW-1185">Reference proteome</keyword>
<feature type="transmembrane region" description="Helical" evidence="2">
    <location>
        <begin position="112"/>
        <end position="136"/>
    </location>
</feature>
<proteinExistence type="predicted"/>
<protein>
    <submittedName>
        <fullName evidence="3">Uncharacterized protein</fullName>
    </submittedName>
</protein>
<dbReference type="PANTHER" id="PTHR42029">
    <property type="entry name" value="AN04G07800"/>
    <property type="match status" value="1"/>
</dbReference>
<feature type="transmembrane region" description="Helical" evidence="2">
    <location>
        <begin position="77"/>
        <end position="100"/>
    </location>
</feature>
<feature type="transmembrane region" description="Helical" evidence="2">
    <location>
        <begin position="54"/>
        <end position="71"/>
    </location>
</feature>
<feature type="compositionally biased region" description="Basic and acidic residues" evidence="1">
    <location>
        <begin position="303"/>
        <end position="318"/>
    </location>
</feature>
<evidence type="ECO:0000256" key="1">
    <source>
        <dbReference type="SAM" id="MobiDB-lite"/>
    </source>
</evidence>
<keyword evidence="2" id="KW-0472">Membrane</keyword>
<dbReference type="EMBL" id="MU001676">
    <property type="protein sequence ID" value="KAF2459250.1"/>
    <property type="molecule type" value="Genomic_DNA"/>
</dbReference>
<feature type="transmembrane region" description="Helical" evidence="2">
    <location>
        <begin position="20"/>
        <end position="42"/>
    </location>
</feature>
<keyword evidence="2" id="KW-0812">Transmembrane</keyword>